<comment type="similarity">
    <text evidence="2">Belongs to the DoxX family.</text>
</comment>
<feature type="transmembrane region" description="Helical" evidence="7">
    <location>
        <begin position="14"/>
        <end position="32"/>
    </location>
</feature>
<feature type="transmembrane region" description="Helical" evidence="7">
    <location>
        <begin position="85"/>
        <end position="107"/>
    </location>
</feature>
<dbReference type="Pfam" id="PF07681">
    <property type="entry name" value="DoxX"/>
    <property type="match status" value="1"/>
</dbReference>
<keyword evidence="5 7" id="KW-1133">Transmembrane helix</keyword>
<evidence type="ECO:0000256" key="1">
    <source>
        <dbReference type="ARBA" id="ARBA00004651"/>
    </source>
</evidence>
<sequence>MLSVRKSSSKYRDAGLLLLRLGIGLMFMYHGYPKVMGGEAAWVKVGGAMQHVGITFMPVLWGFLAAFSEFAGGFLLAVGYMFRPACILLTCTMAVAVTMKFATGAGLAGASQALELGIVVVSLMLIGAGKYSFDKG</sequence>
<gene>
    <name evidence="8" type="ORF">ALO_00625</name>
</gene>
<dbReference type="EMBL" id="AFGF01000007">
    <property type="protein sequence ID" value="EGO65880.1"/>
    <property type="molecule type" value="Genomic_DNA"/>
</dbReference>
<dbReference type="InterPro" id="IPR032808">
    <property type="entry name" value="DoxX"/>
</dbReference>
<accession>F7NDL8</accession>
<dbReference type="AlphaFoldDB" id="F7NDL8"/>
<evidence type="ECO:0000256" key="7">
    <source>
        <dbReference type="SAM" id="Phobius"/>
    </source>
</evidence>
<keyword evidence="9" id="KW-1185">Reference proteome</keyword>
<evidence type="ECO:0000313" key="8">
    <source>
        <dbReference type="EMBL" id="EGO65880.1"/>
    </source>
</evidence>
<dbReference type="GO" id="GO:0005886">
    <property type="term" value="C:plasma membrane"/>
    <property type="evidence" value="ECO:0007669"/>
    <property type="project" value="UniProtKB-SubCell"/>
</dbReference>
<protein>
    <submittedName>
        <fullName evidence="8">DoxX family protein</fullName>
    </submittedName>
</protein>
<keyword evidence="6 7" id="KW-0472">Membrane</keyword>
<dbReference type="InterPro" id="IPR051907">
    <property type="entry name" value="DoxX-like_oxidoreductase"/>
</dbReference>
<dbReference type="STRING" id="1009370.ALO_00625"/>
<dbReference type="RefSeq" id="WP_004573039.1">
    <property type="nucleotide sequence ID" value="NZ_AFGF01000007.1"/>
</dbReference>
<keyword evidence="4 7" id="KW-0812">Transmembrane</keyword>
<feature type="transmembrane region" description="Helical" evidence="7">
    <location>
        <begin position="52"/>
        <end position="78"/>
    </location>
</feature>
<dbReference type="Proteomes" id="UP000003240">
    <property type="component" value="Unassembled WGS sequence"/>
</dbReference>
<dbReference type="OrthoDB" id="9813193at2"/>
<evidence type="ECO:0000256" key="6">
    <source>
        <dbReference type="ARBA" id="ARBA00023136"/>
    </source>
</evidence>
<keyword evidence="3" id="KW-1003">Cell membrane</keyword>
<name>F7NDL8_9FIRM</name>
<dbReference type="PANTHER" id="PTHR33452:SF1">
    <property type="entry name" value="INNER MEMBRANE PROTEIN YPHA-RELATED"/>
    <property type="match status" value="1"/>
</dbReference>
<evidence type="ECO:0000256" key="4">
    <source>
        <dbReference type="ARBA" id="ARBA00022692"/>
    </source>
</evidence>
<organism evidence="8 9">
    <name type="scientific">Acetonema longum DSM 6540</name>
    <dbReference type="NCBI Taxonomy" id="1009370"/>
    <lineage>
        <taxon>Bacteria</taxon>
        <taxon>Bacillati</taxon>
        <taxon>Bacillota</taxon>
        <taxon>Negativicutes</taxon>
        <taxon>Acetonemataceae</taxon>
        <taxon>Acetonema</taxon>
    </lineage>
</organism>
<reference evidence="8 9" key="1">
    <citation type="journal article" date="2011" name="EMBO J.">
        <title>Structural diversity of bacterial flagellar motors.</title>
        <authorList>
            <person name="Chen S."/>
            <person name="Beeby M."/>
            <person name="Murphy G.E."/>
            <person name="Leadbetter J.R."/>
            <person name="Hendrixson D.R."/>
            <person name="Briegel A."/>
            <person name="Li Z."/>
            <person name="Shi J."/>
            <person name="Tocheva E.I."/>
            <person name="Muller A."/>
            <person name="Dobro M.J."/>
            <person name="Jensen G.J."/>
        </authorList>
    </citation>
    <scope>NUCLEOTIDE SEQUENCE [LARGE SCALE GENOMIC DNA]</scope>
    <source>
        <strain evidence="8 9">DSM 6540</strain>
    </source>
</reference>
<comment type="caution">
    <text evidence="8">The sequence shown here is derived from an EMBL/GenBank/DDBJ whole genome shotgun (WGS) entry which is preliminary data.</text>
</comment>
<evidence type="ECO:0000256" key="2">
    <source>
        <dbReference type="ARBA" id="ARBA00006679"/>
    </source>
</evidence>
<evidence type="ECO:0000313" key="9">
    <source>
        <dbReference type="Proteomes" id="UP000003240"/>
    </source>
</evidence>
<evidence type="ECO:0000256" key="5">
    <source>
        <dbReference type="ARBA" id="ARBA00022989"/>
    </source>
</evidence>
<feature type="transmembrane region" description="Helical" evidence="7">
    <location>
        <begin position="113"/>
        <end position="133"/>
    </location>
</feature>
<dbReference type="PANTHER" id="PTHR33452">
    <property type="entry name" value="OXIDOREDUCTASE CATD-RELATED"/>
    <property type="match status" value="1"/>
</dbReference>
<comment type="subcellular location">
    <subcellularLocation>
        <location evidence="1">Cell membrane</location>
        <topology evidence="1">Multi-pass membrane protein</topology>
    </subcellularLocation>
</comment>
<proteinExistence type="inferred from homology"/>
<dbReference type="eggNOG" id="COG2259">
    <property type="taxonomic scope" value="Bacteria"/>
</dbReference>
<evidence type="ECO:0000256" key="3">
    <source>
        <dbReference type="ARBA" id="ARBA00022475"/>
    </source>
</evidence>